<sequence>MASQEVDFCIHYALPISELFSIHCSIDKRLAPRSNSFLFFFNIVNRRPTFNGDPAPFFGNLELKSEASCL</sequence>
<keyword evidence="2" id="KW-1185">Reference proteome</keyword>
<dbReference type="Proteomes" id="UP000276133">
    <property type="component" value="Unassembled WGS sequence"/>
</dbReference>
<dbReference type="AlphaFoldDB" id="A0A3M7QR97"/>
<comment type="caution">
    <text evidence="1">The sequence shown here is derived from an EMBL/GenBank/DDBJ whole genome shotgun (WGS) entry which is preliminary data.</text>
</comment>
<organism evidence="1 2">
    <name type="scientific">Brachionus plicatilis</name>
    <name type="common">Marine rotifer</name>
    <name type="synonym">Brachionus muelleri</name>
    <dbReference type="NCBI Taxonomy" id="10195"/>
    <lineage>
        <taxon>Eukaryota</taxon>
        <taxon>Metazoa</taxon>
        <taxon>Spiralia</taxon>
        <taxon>Gnathifera</taxon>
        <taxon>Rotifera</taxon>
        <taxon>Eurotatoria</taxon>
        <taxon>Monogononta</taxon>
        <taxon>Pseudotrocha</taxon>
        <taxon>Ploima</taxon>
        <taxon>Brachionidae</taxon>
        <taxon>Brachionus</taxon>
    </lineage>
</organism>
<evidence type="ECO:0000313" key="1">
    <source>
        <dbReference type="EMBL" id="RNA13601.1"/>
    </source>
</evidence>
<proteinExistence type="predicted"/>
<gene>
    <name evidence="1" type="ORF">BpHYR1_032181</name>
</gene>
<protein>
    <submittedName>
        <fullName evidence="1">Uncharacterized protein</fullName>
    </submittedName>
</protein>
<evidence type="ECO:0000313" key="2">
    <source>
        <dbReference type="Proteomes" id="UP000276133"/>
    </source>
</evidence>
<dbReference type="EMBL" id="REGN01005371">
    <property type="protein sequence ID" value="RNA13601.1"/>
    <property type="molecule type" value="Genomic_DNA"/>
</dbReference>
<reference evidence="1 2" key="1">
    <citation type="journal article" date="2018" name="Sci. Rep.">
        <title>Genomic signatures of local adaptation to the degree of environmental predictability in rotifers.</title>
        <authorList>
            <person name="Franch-Gras L."/>
            <person name="Hahn C."/>
            <person name="Garcia-Roger E.M."/>
            <person name="Carmona M.J."/>
            <person name="Serra M."/>
            <person name="Gomez A."/>
        </authorList>
    </citation>
    <scope>NUCLEOTIDE SEQUENCE [LARGE SCALE GENOMIC DNA]</scope>
    <source>
        <strain evidence="1">HYR1</strain>
    </source>
</reference>
<name>A0A3M7QR97_BRAPC</name>
<accession>A0A3M7QR97</accession>